<comment type="caution">
    <text evidence="1">The sequence shown here is derived from an EMBL/GenBank/DDBJ whole genome shotgun (WGS) entry which is preliminary data.</text>
</comment>
<dbReference type="Proteomes" id="UP000093482">
    <property type="component" value="Unassembled WGS sequence"/>
</dbReference>
<dbReference type="RefSeq" id="WP_066464372.1">
    <property type="nucleotide sequence ID" value="NZ_MATO01000034.1"/>
</dbReference>
<name>A0A1C0YUP9_9BACL</name>
<accession>A0A1C0YUP9</accession>
<organism evidence="1 2">
    <name type="scientific">Caryophanon latum</name>
    <dbReference type="NCBI Taxonomy" id="33977"/>
    <lineage>
        <taxon>Bacteria</taxon>
        <taxon>Bacillati</taxon>
        <taxon>Bacillota</taxon>
        <taxon>Bacilli</taxon>
        <taxon>Bacillales</taxon>
        <taxon>Caryophanaceae</taxon>
        <taxon>Caryophanon</taxon>
    </lineage>
</organism>
<dbReference type="AlphaFoldDB" id="A0A1C0YUP9"/>
<evidence type="ECO:0000313" key="2">
    <source>
        <dbReference type="Proteomes" id="UP000093482"/>
    </source>
</evidence>
<dbReference type="OrthoDB" id="2730772at2"/>
<evidence type="ECO:0000313" key="1">
    <source>
        <dbReference type="EMBL" id="OCS90879.1"/>
    </source>
</evidence>
<keyword evidence="2" id="KW-1185">Reference proteome</keyword>
<protein>
    <submittedName>
        <fullName evidence="1">Uncharacterized protein</fullName>
    </submittedName>
</protein>
<dbReference type="EMBL" id="MATO01000034">
    <property type="protein sequence ID" value="OCS90879.1"/>
    <property type="molecule type" value="Genomic_DNA"/>
</dbReference>
<gene>
    <name evidence="1" type="ORF">A6K76_02170</name>
</gene>
<sequence length="250" mass="28786">MDQLIKRLKNEVIRTKDAKLVSTTTFTIPMQHISLTYAPVQRLSMDILMKMLLMAFHELHVTALEQISELLAVEHLFVADLTNTLLRNGLVTREENDVYTLTARGQRQLADGVLDDALDEQSQFLLYSALHDAYFTENADALLDLELPEPYEYVDEPSTTEPTVQHDVLLAILQQHHDTNSDMKTYVTSIKEARVAEIIEVPCIAFVLYNEHDDAFSARVWNTLLNRYDDVLETHYREHAIAIWRETLLT</sequence>
<proteinExistence type="predicted"/>
<reference evidence="1 2" key="1">
    <citation type="submission" date="2016-07" db="EMBL/GenBank/DDBJ databases">
        <title>Caryophanon latum genome sequencing.</title>
        <authorList>
            <person name="Verma A."/>
            <person name="Pal Y."/>
            <person name="Krishnamurthi S."/>
        </authorList>
    </citation>
    <scope>NUCLEOTIDE SEQUENCE [LARGE SCALE GENOMIC DNA]</scope>
    <source>
        <strain evidence="1 2">DSM 14151</strain>
    </source>
</reference>